<sequence length="104" mass="12034">MRLLPVCVFSCAATLNALWFYQPMTERSYLVWIRGRMCCFMAAMARCADACLWWTGEEACLMRGMYLPCRCMLMVNRRGSMPHEGYVSSMQMHAYGEQARKHAS</sequence>
<proteinExistence type="predicted"/>
<keyword evidence="1" id="KW-0732">Signal</keyword>
<feature type="signal peptide" evidence="1">
    <location>
        <begin position="1"/>
        <end position="17"/>
    </location>
</feature>
<feature type="chain" id="PRO_5047046886" description="Secreted protein" evidence="1">
    <location>
        <begin position="18"/>
        <end position="104"/>
    </location>
</feature>
<evidence type="ECO:0008006" key="4">
    <source>
        <dbReference type="Google" id="ProtNLM"/>
    </source>
</evidence>
<dbReference type="Proteomes" id="UP000815325">
    <property type="component" value="Unassembled WGS sequence"/>
</dbReference>
<evidence type="ECO:0000256" key="1">
    <source>
        <dbReference type="SAM" id="SignalP"/>
    </source>
</evidence>
<accession>A0ABQ7GU04</accession>
<evidence type="ECO:0000313" key="2">
    <source>
        <dbReference type="EMBL" id="KAF5838095.1"/>
    </source>
</evidence>
<name>A0ABQ7GU04_DUNSA</name>
<keyword evidence="3" id="KW-1185">Reference proteome</keyword>
<comment type="caution">
    <text evidence="2">The sequence shown here is derived from an EMBL/GenBank/DDBJ whole genome shotgun (WGS) entry which is preliminary data.</text>
</comment>
<dbReference type="EMBL" id="MU069591">
    <property type="protein sequence ID" value="KAF5838095.1"/>
    <property type="molecule type" value="Genomic_DNA"/>
</dbReference>
<protein>
    <recommendedName>
        <fullName evidence="4">Secreted protein</fullName>
    </recommendedName>
</protein>
<gene>
    <name evidence="2" type="ORF">DUNSADRAFT_3404</name>
</gene>
<evidence type="ECO:0000313" key="3">
    <source>
        <dbReference type="Proteomes" id="UP000815325"/>
    </source>
</evidence>
<organism evidence="2 3">
    <name type="scientific">Dunaliella salina</name>
    <name type="common">Green alga</name>
    <name type="synonym">Protococcus salinus</name>
    <dbReference type="NCBI Taxonomy" id="3046"/>
    <lineage>
        <taxon>Eukaryota</taxon>
        <taxon>Viridiplantae</taxon>
        <taxon>Chlorophyta</taxon>
        <taxon>core chlorophytes</taxon>
        <taxon>Chlorophyceae</taxon>
        <taxon>CS clade</taxon>
        <taxon>Chlamydomonadales</taxon>
        <taxon>Dunaliellaceae</taxon>
        <taxon>Dunaliella</taxon>
    </lineage>
</organism>
<reference evidence="2" key="1">
    <citation type="submission" date="2017-08" db="EMBL/GenBank/DDBJ databases">
        <authorList>
            <person name="Polle J.E."/>
            <person name="Barry K."/>
            <person name="Cushman J."/>
            <person name="Schmutz J."/>
            <person name="Tran D."/>
            <person name="Hathwaick L.T."/>
            <person name="Yim W.C."/>
            <person name="Jenkins J."/>
            <person name="Mckie-Krisberg Z.M."/>
            <person name="Prochnik S."/>
            <person name="Lindquist E."/>
            <person name="Dockter R.B."/>
            <person name="Adam C."/>
            <person name="Molina H."/>
            <person name="Bunkerborg J."/>
            <person name="Jin E."/>
            <person name="Buchheim M."/>
            <person name="Magnuson J."/>
        </authorList>
    </citation>
    <scope>NUCLEOTIDE SEQUENCE</scope>
    <source>
        <strain evidence="2">CCAP 19/18</strain>
    </source>
</reference>